<evidence type="ECO:0000313" key="2">
    <source>
        <dbReference type="Proteomes" id="UP001176961"/>
    </source>
</evidence>
<dbReference type="Gene3D" id="3.30.710.10">
    <property type="entry name" value="Potassium Channel Kv1.1, Chain A"/>
    <property type="match status" value="1"/>
</dbReference>
<gene>
    <name evidence="1" type="ORF">CYNAS_LOCUS4990</name>
</gene>
<keyword evidence="2" id="KW-1185">Reference proteome</keyword>
<reference evidence="1" key="1">
    <citation type="submission" date="2023-07" db="EMBL/GenBank/DDBJ databases">
        <authorList>
            <consortium name="CYATHOMIX"/>
        </authorList>
    </citation>
    <scope>NUCLEOTIDE SEQUENCE</scope>
    <source>
        <strain evidence="1">N/A</strain>
    </source>
</reference>
<sequence>MPVLGDKLQFVHFWRFEVMSTFSMRDSDNFATIYGPRIFEWCIRIDRGDSFGFRGLENRGIELSVEPTIRSFNAKLPQEATCTFKLRVVEPSTDRVLLKGGPHTCPIVDDPHGNRGFFLPLASDTGIVVQRMLRGNEYFGNRCELTSVLSIPIVSFDVDRIEGVAPRPPTEPDFRFRMLTDKSRQDFTIRCRDGDILVAKEGIFLASEYFRDYLENADHSDANFGDVNKQAVEIALHFTLTGTMMPVENISSTLVVDIIETARRLRSLNFPKLRNAIEEDAIKAAEKDSENLEELLSWFICSHECGMPTLHMVCLAYIVGMHSNQYLRDFTEGSMIISVAKAYPELAEKLNRRQGILRPTPHQRIMTSIRCASKTRTVSQLEVT</sequence>
<organism evidence="1 2">
    <name type="scientific">Cylicocyclus nassatus</name>
    <name type="common">Nematode worm</name>
    <dbReference type="NCBI Taxonomy" id="53992"/>
    <lineage>
        <taxon>Eukaryota</taxon>
        <taxon>Metazoa</taxon>
        <taxon>Ecdysozoa</taxon>
        <taxon>Nematoda</taxon>
        <taxon>Chromadorea</taxon>
        <taxon>Rhabditida</taxon>
        <taxon>Rhabditina</taxon>
        <taxon>Rhabditomorpha</taxon>
        <taxon>Strongyloidea</taxon>
        <taxon>Strongylidae</taxon>
        <taxon>Cylicocyclus</taxon>
    </lineage>
</organism>
<dbReference type="Proteomes" id="UP001176961">
    <property type="component" value="Unassembled WGS sequence"/>
</dbReference>
<name>A0AA36GKL1_CYLNA</name>
<evidence type="ECO:0008006" key="3">
    <source>
        <dbReference type="Google" id="ProtNLM"/>
    </source>
</evidence>
<evidence type="ECO:0000313" key="1">
    <source>
        <dbReference type="EMBL" id="CAJ0593007.1"/>
    </source>
</evidence>
<dbReference type="EMBL" id="CATQJL010000112">
    <property type="protein sequence ID" value="CAJ0593007.1"/>
    <property type="molecule type" value="Genomic_DNA"/>
</dbReference>
<dbReference type="SUPFAM" id="SSF54695">
    <property type="entry name" value="POZ domain"/>
    <property type="match status" value="1"/>
</dbReference>
<dbReference type="InterPro" id="IPR011333">
    <property type="entry name" value="SKP1/BTB/POZ_sf"/>
</dbReference>
<protein>
    <recommendedName>
        <fullName evidence="3">BTB domain-containing protein</fullName>
    </recommendedName>
</protein>
<proteinExistence type="predicted"/>
<dbReference type="CDD" id="cd18186">
    <property type="entry name" value="BTB_POZ_ZBTB_KLHL-like"/>
    <property type="match status" value="1"/>
</dbReference>
<comment type="caution">
    <text evidence="1">The sequence shown here is derived from an EMBL/GenBank/DDBJ whole genome shotgun (WGS) entry which is preliminary data.</text>
</comment>
<accession>A0AA36GKL1</accession>
<dbReference type="AlphaFoldDB" id="A0AA36GKL1"/>